<evidence type="ECO:0000256" key="2">
    <source>
        <dbReference type="ARBA" id="ARBA00010421"/>
    </source>
</evidence>
<dbReference type="GO" id="GO:0005576">
    <property type="term" value="C:extracellular region"/>
    <property type="evidence" value="ECO:0007669"/>
    <property type="project" value="UniProtKB-SubCell"/>
</dbReference>
<reference evidence="4 5" key="1">
    <citation type="submission" date="2018-11" db="EMBL/GenBank/DDBJ databases">
        <title>Genome sequence and assembly of Colletotrichum sidae.</title>
        <authorList>
            <person name="Gan P."/>
            <person name="Shirasu K."/>
        </authorList>
    </citation>
    <scope>NUCLEOTIDE SEQUENCE [LARGE SCALE GENOMIC DNA]</scope>
    <source>
        <strain evidence="4 5">CBS 518.97</strain>
    </source>
</reference>
<dbReference type="Pfam" id="PF07249">
    <property type="entry name" value="Cerato-platanin"/>
    <property type="match status" value="1"/>
</dbReference>
<name>A0A4R8TA43_9PEZI</name>
<keyword evidence="3" id="KW-0964">Secreted</keyword>
<evidence type="ECO:0000313" key="5">
    <source>
        <dbReference type="Proteomes" id="UP000295604"/>
    </source>
</evidence>
<protein>
    <submittedName>
        <fullName evidence="4">Protein SnodProt1</fullName>
    </submittedName>
</protein>
<dbReference type="InterPro" id="IPR036908">
    <property type="entry name" value="RlpA-like_sf"/>
</dbReference>
<dbReference type="CDD" id="cd22778">
    <property type="entry name" value="DPBB_CEPL-like"/>
    <property type="match status" value="1"/>
</dbReference>
<accession>A0A4R8TA43</accession>
<sequence length="170" mass="18936">MRLSIISATVAYAAIPAMALRVSLKYDAIYDQGKRSLSEVACWNPNVPGLFPDHDDWLLQENIAPGILAMPSITGWDHPDCITCWMVTWEEGRMNRMLLAIDGSEDGFVTSRERMDSLTNGQAEDFNPLESLIVTASRVSLKNCGFSHGDELVRQEMAGERGRKETSDEL</sequence>
<organism evidence="4 5">
    <name type="scientific">Colletotrichum sidae</name>
    <dbReference type="NCBI Taxonomy" id="1347389"/>
    <lineage>
        <taxon>Eukaryota</taxon>
        <taxon>Fungi</taxon>
        <taxon>Dikarya</taxon>
        <taxon>Ascomycota</taxon>
        <taxon>Pezizomycotina</taxon>
        <taxon>Sordariomycetes</taxon>
        <taxon>Hypocreomycetidae</taxon>
        <taxon>Glomerellales</taxon>
        <taxon>Glomerellaceae</taxon>
        <taxon>Colletotrichum</taxon>
        <taxon>Colletotrichum orbiculare species complex</taxon>
    </lineage>
</organism>
<comment type="caution">
    <text evidence="4">The sequence shown here is derived from an EMBL/GenBank/DDBJ whole genome shotgun (WGS) entry which is preliminary data.</text>
</comment>
<keyword evidence="5" id="KW-1185">Reference proteome</keyword>
<dbReference type="EMBL" id="QAPF01000167">
    <property type="protein sequence ID" value="TEA14276.1"/>
    <property type="molecule type" value="Genomic_DNA"/>
</dbReference>
<dbReference type="Gene3D" id="2.40.40.10">
    <property type="entry name" value="RlpA-like domain"/>
    <property type="match status" value="1"/>
</dbReference>
<proteinExistence type="inferred from homology"/>
<evidence type="ECO:0000256" key="1">
    <source>
        <dbReference type="ARBA" id="ARBA00004613"/>
    </source>
</evidence>
<evidence type="ECO:0000313" key="4">
    <source>
        <dbReference type="EMBL" id="TEA14276.1"/>
    </source>
</evidence>
<dbReference type="InterPro" id="IPR010829">
    <property type="entry name" value="Cerato-platanin"/>
</dbReference>
<dbReference type="Proteomes" id="UP000295604">
    <property type="component" value="Unassembled WGS sequence"/>
</dbReference>
<evidence type="ECO:0000256" key="3">
    <source>
        <dbReference type="ARBA" id="ARBA00022525"/>
    </source>
</evidence>
<comment type="similarity">
    <text evidence="2">Belongs to the cerato-platanin family.</text>
</comment>
<dbReference type="AlphaFoldDB" id="A0A4R8TA43"/>
<gene>
    <name evidence="4" type="ORF">C8034_v003428</name>
</gene>
<comment type="subcellular location">
    <subcellularLocation>
        <location evidence="1">Secreted</location>
    </subcellularLocation>
</comment>